<evidence type="ECO:0000256" key="1">
    <source>
        <dbReference type="SAM" id="Phobius"/>
    </source>
</evidence>
<dbReference type="AlphaFoldDB" id="A0AAX1N544"/>
<protein>
    <recommendedName>
        <fullName evidence="4">Membrane or secreted protein</fullName>
    </recommendedName>
</protein>
<name>A0AAX1N544_9BACT</name>
<keyword evidence="1" id="KW-0812">Transmembrane</keyword>
<accession>A0AAX1N544</accession>
<evidence type="ECO:0000313" key="3">
    <source>
        <dbReference type="Proteomes" id="UP000678679"/>
    </source>
</evidence>
<gene>
    <name evidence="2" type="ORF">KMW28_02430</name>
</gene>
<keyword evidence="1" id="KW-0472">Membrane</keyword>
<keyword evidence="3" id="KW-1185">Reference proteome</keyword>
<dbReference type="Proteomes" id="UP000678679">
    <property type="component" value="Chromosome 1"/>
</dbReference>
<dbReference type="RefSeq" id="WP_066210406.1">
    <property type="nucleotide sequence ID" value="NZ_CP076132.1"/>
</dbReference>
<keyword evidence="1" id="KW-1133">Transmembrane helix</keyword>
<dbReference type="KEGG" id="fya:KMW28_02430"/>
<organism evidence="2 3">
    <name type="scientific">Flammeovirga yaeyamensis</name>
    <dbReference type="NCBI Taxonomy" id="367791"/>
    <lineage>
        <taxon>Bacteria</taxon>
        <taxon>Pseudomonadati</taxon>
        <taxon>Bacteroidota</taxon>
        <taxon>Cytophagia</taxon>
        <taxon>Cytophagales</taxon>
        <taxon>Flammeovirgaceae</taxon>
        <taxon>Flammeovirga</taxon>
    </lineage>
</organism>
<evidence type="ECO:0008006" key="4">
    <source>
        <dbReference type="Google" id="ProtNLM"/>
    </source>
</evidence>
<sequence length="67" mass="7244">METFLLGVGIFGLFFILMSVKLIFKKDGKFEGTCASQSPFLNPEGKSCSYCGKDPSQCKNKQKAAGA</sequence>
<feature type="transmembrane region" description="Helical" evidence="1">
    <location>
        <begin position="6"/>
        <end position="24"/>
    </location>
</feature>
<proteinExistence type="predicted"/>
<evidence type="ECO:0000313" key="2">
    <source>
        <dbReference type="EMBL" id="QWG02451.1"/>
    </source>
</evidence>
<reference evidence="2 3" key="1">
    <citation type="submission" date="2021-05" db="EMBL/GenBank/DDBJ databases">
        <title>Comparative genomic studies on the polysaccharide-degrading batcterial strains of the Flammeovirga genus.</title>
        <authorList>
            <person name="Zewei F."/>
            <person name="Zheng Z."/>
            <person name="Yu L."/>
            <person name="Ruyue G."/>
            <person name="Yanhong M."/>
            <person name="Yuanyuan C."/>
            <person name="Jingyan G."/>
            <person name="Wenjun H."/>
        </authorList>
    </citation>
    <scope>NUCLEOTIDE SEQUENCE [LARGE SCALE GENOMIC DNA]</scope>
    <source>
        <strain evidence="2 3">NBRC:100898</strain>
    </source>
</reference>
<dbReference type="EMBL" id="CP076132">
    <property type="protein sequence ID" value="QWG02451.1"/>
    <property type="molecule type" value="Genomic_DNA"/>
</dbReference>